<dbReference type="PATRIC" id="fig|480.237.peg.751"/>
<gene>
    <name evidence="1" type="ORF">AO384_1571</name>
</gene>
<dbReference type="Proteomes" id="UP000078228">
    <property type="component" value="Unassembled WGS sequence"/>
</dbReference>
<keyword evidence="2" id="KW-1185">Reference proteome</keyword>
<dbReference type="AlphaFoldDB" id="A0A198UGA5"/>
<dbReference type="EMBL" id="LXHC01000024">
    <property type="protein sequence ID" value="OAU95380.1"/>
    <property type="molecule type" value="Genomic_DNA"/>
</dbReference>
<proteinExistence type="predicted"/>
<name>A0A198UGA5_MORCA</name>
<sequence length="39" mass="4585">MIKSPNLCYHKIKTYSKMMGKVRLLSQFIKLPQNSRTLS</sequence>
<organism evidence="1 2">
    <name type="scientific">Moraxella catarrhalis</name>
    <name type="common">Branhamella catarrhalis</name>
    <dbReference type="NCBI Taxonomy" id="480"/>
    <lineage>
        <taxon>Bacteria</taxon>
        <taxon>Pseudomonadati</taxon>
        <taxon>Pseudomonadota</taxon>
        <taxon>Gammaproteobacteria</taxon>
        <taxon>Moraxellales</taxon>
        <taxon>Moraxellaceae</taxon>
        <taxon>Moraxella</taxon>
    </lineage>
</organism>
<evidence type="ECO:0000313" key="1">
    <source>
        <dbReference type="EMBL" id="OAU95380.1"/>
    </source>
</evidence>
<comment type="caution">
    <text evidence="1">The sequence shown here is derived from an EMBL/GenBank/DDBJ whole genome shotgun (WGS) entry which is preliminary data.</text>
</comment>
<accession>A0A198UGA5</accession>
<protein>
    <submittedName>
        <fullName evidence="1">Uncharacterized protein</fullName>
    </submittedName>
</protein>
<evidence type="ECO:0000313" key="2">
    <source>
        <dbReference type="Proteomes" id="UP000078228"/>
    </source>
</evidence>
<reference evidence="1 2" key="1">
    <citation type="journal article" date="2016" name="Genome Biol. Evol.">
        <title>Comparative Genomic Analyses of the Moraxella catarrhalis Serosensitive and Seroresistant Lineages Demonstrate Their Independent Evolution.</title>
        <authorList>
            <person name="Earl J.P."/>
            <person name="de Vries S.P."/>
            <person name="Ahmed A."/>
            <person name="Powell E."/>
            <person name="Schultz M.P."/>
            <person name="Hermans P.W."/>
            <person name="Hill D.J."/>
            <person name="Zhou Z."/>
            <person name="Constantinidou C.I."/>
            <person name="Hu F.Z."/>
            <person name="Bootsma H.J."/>
            <person name="Ehrlich G.D."/>
        </authorList>
    </citation>
    <scope>NUCLEOTIDE SEQUENCE [LARGE SCALE GENOMIC DNA]</scope>
    <source>
        <strain evidence="1 2">Z7542</strain>
    </source>
</reference>